<dbReference type="EMBL" id="OZ034815">
    <property type="protein sequence ID" value="CAL1371241.1"/>
    <property type="molecule type" value="Genomic_DNA"/>
</dbReference>
<name>A0AAV2DBL9_9ROSI</name>
<gene>
    <name evidence="2" type="ORF">LTRI10_LOCUS13318</name>
</gene>
<evidence type="ECO:0000313" key="2">
    <source>
        <dbReference type="EMBL" id="CAL1371241.1"/>
    </source>
</evidence>
<organism evidence="2 3">
    <name type="scientific">Linum trigynum</name>
    <dbReference type="NCBI Taxonomy" id="586398"/>
    <lineage>
        <taxon>Eukaryota</taxon>
        <taxon>Viridiplantae</taxon>
        <taxon>Streptophyta</taxon>
        <taxon>Embryophyta</taxon>
        <taxon>Tracheophyta</taxon>
        <taxon>Spermatophyta</taxon>
        <taxon>Magnoliopsida</taxon>
        <taxon>eudicotyledons</taxon>
        <taxon>Gunneridae</taxon>
        <taxon>Pentapetalae</taxon>
        <taxon>rosids</taxon>
        <taxon>fabids</taxon>
        <taxon>Malpighiales</taxon>
        <taxon>Linaceae</taxon>
        <taxon>Linum</taxon>
    </lineage>
</organism>
<evidence type="ECO:0000313" key="3">
    <source>
        <dbReference type="Proteomes" id="UP001497516"/>
    </source>
</evidence>
<accession>A0AAV2DBL9</accession>
<feature type="compositionally biased region" description="Acidic residues" evidence="1">
    <location>
        <begin position="362"/>
        <end position="374"/>
    </location>
</feature>
<proteinExistence type="predicted"/>
<dbReference type="AlphaFoldDB" id="A0AAV2DBL9"/>
<feature type="region of interest" description="Disordered" evidence="1">
    <location>
        <begin position="276"/>
        <end position="374"/>
    </location>
</feature>
<reference evidence="2 3" key="1">
    <citation type="submission" date="2024-04" db="EMBL/GenBank/DDBJ databases">
        <authorList>
            <person name="Fracassetti M."/>
        </authorList>
    </citation>
    <scope>NUCLEOTIDE SEQUENCE [LARGE SCALE GENOMIC DNA]</scope>
</reference>
<evidence type="ECO:0000256" key="1">
    <source>
        <dbReference type="SAM" id="MobiDB-lite"/>
    </source>
</evidence>
<protein>
    <submittedName>
        <fullName evidence="2">Uncharacterized protein</fullName>
    </submittedName>
</protein>
<dbReference type="Proteomes" id="UP001497516">
    <property type="component" value="Chromosome 2"/>
</dbReference>
<feature type="compositionally biased region" description="Polar residues" evidence="1">
    <location>
        <begin position="309"/>
        <end position="319"/>
    </location>
</feature>
<sequence>MAYNPQVSLIIARASVFTNKVCENPEDYPRYLRCFRHRRLIPSYTLEPATFSRYQLRVEELIQALGWSLVMEQQRFTYCPEAVRMFYASLRRDHNPRPAFFSSTVYGFSHTVTVELLSQTLQLSIEGRSLMSEHDFYLYLFNPKDAIARLTSVEPSDSNSTLLCHLPDELKVLHFYITRIFLPRTVHQSVVTPLDLWIMSNAVSNRKLSLPHLMFHHMITYSDINNAGYLPYGPQITRYLRCLGANLDDKVQLVNVLDTLRAQHVLRRVDASVGVRKPRNDQGGVAVRKSKSKDQGKRKLGAWIKGETSKLQGKGTQIDSRPKTAGKSIKIRDKMPENPPLELEEPEEEPEEVMEDKFSEEAISDYESDPEYDF</sequence>
<keyword evidence="3" id="KW-1185">Reference proteome</keyword>
<feature type="compositionally biased region" description="Acidic residues" evidence="1">
    <location>
        <begin position="342"/>
        <end position="354"/>
    </location>
</feature>